<feature type="domain" description="DUF4440" evidence="1">
    <location>
        <begin position="20"/>
        <end position="129"/>
    </location>
</feature>
<comment type="caution">
    <text evidence="2">The sequence shown here is derived from an EMBL/GenBank/DDBJ whole genome shotgun (WGS) entry which is preliminary data.</text>
</comment>
<organism evidence="2 3">
    <name type="scientific">Chryseobacterium formosense</name>
    <dbReference type="NCBI Taxonomy" id="236814"/>
    <lineage>
        <taxon>Bacteria</taxon>
        <taxon>Pseudomonadati</taxon>
        <taxon>Bacteroidota</taxon>
        <taxon>Flavobacteriia</taxon>
        <taxon>Flavobacteriales</taxon>
        <taxon>Weeksellaceae</taxon>
        <taxon>Chryseobacterium group</taxon>
        <taxon>Chryseobacterium</taxon>
    </lineage>
</organism>
<gene>
    <name evidence="2" type="ORF">IX39_08350</name>
</gene>
<evidence type="ECO:0000313" key="2">
    <source>
        <dbReference type="EMBL" id="KFF00631.1"/>
    </source>
</evidence>
<protein>
    <recommendedName>
        <fullName evidence="1">DUF4440 domain-containing protein</fullName>
    </recommendedName>
</protein>
<dbReference type="Proteomes" id="UP000028713">
    <property type="component" value="Unassembled WGS sequence"/>
</dbReference>
<sequence length="143" mass="16706">MNVNEIIFNLEIMSHHKNVIKESIQSFESALNSGNIERVLSFYSEDAVFMPDGFRSLKREEIGRSRSNFLTEKDFKIKFDNLKIDINDNYGFVEAVANTSEIDPQDTSTVQKTSRDFFVFRQEENHWKIFSYIFNNVTVSQVS</sequence>
<dbReference type="SUPFAM" id="SSF54427">
    <property type="entry name" value="NTF2-like"/>
    <property type="match status" value="1"/>
</dbReference>
<dbReference type="AlphaFoldDB" id="A0A085Z867"/>
<dbReference type="CDD" id="cd00531">
    <property type="entry name" value="NTF2_like"/>
    <property type="match status" value="1"/>
</dbReference>
<dbReference type="EMBL" id="JPRP01000001">
    <property type="protein sequence ID" value="KFF00631.1"/>
    <property type="molecule type" value="Genomic_DNA"/>
</dbReference>
<dbReference type="Pfam" id="PF14534">
    <property type="entry name" value="DUF4440"/>
    <property type="match status" value="1"/>
</dbReference>
<dbReference type="Gene3D" id="3.10.450.50">
    <property type="match status" value="1"/>
</dbReference>
<accession>A0A085Z867</accession>
<reference evidence="2 3" key="1">
    <citation type="submission" date="2014-07" db="EMBL/GenBank/DDBJ databases">
        <title>Genome of Chryseobacterium formosense LMG 24722.</title>
        <authorList>
            <person name="Pipes S.E."/>
            <person name="Stropko S.J."/>
            <person name="Newman J.D."/>
        </authorList>
    </citation>
    <scope>NUCLEOTIDE SEQUENCE [LARGE SCALE GENOMIC DNA]</scope>
    <source>
        <strain evidence="2 3">LMG 24722</strain>
    </source>
</reference>
<dbReference type="STRING" id="236814.IX39_08350"/>
<keyword evidence="3" id="KW-1185">Reference proteome</keyword>
<proteinExistence type="predicted"/>
<evidence type="ECO:0000313" key="3">
    <source>
        <dbReference type="Proteomes" id="UP000028713"/>
    </source>
</evidence>
<evidence type="ECO:0000259" key="1">
    <source>
        <dbReference type="Pfam" id="PF14534"/>
    </source>
</evidence>
<dbReference type="OrthoDB" id="6491893at2"/>
<name>A0A085Z867_9FLAO</name>
<dbReference type="eggNOG" id="COG4319">
    <property type="taxonomic scope" value="Bacteria"/>
</dbReference>
<dbReference type="InterPro" id="IPR032710">
    <property type="entry name" value="NTF2-like_dom_sf"/>
</dbReference>
<dbReference type="InterPro" id="IPR027843">
    <property type="entry name" value="DUF4440"/>
</dbReference>